<reference evidence="7 8" key="1">
    <citation type="journal article" date="2013" name="Genome Announc.">
        <title>Draft Genome Sequence of Aeromonas molluscorum Strain 848TT, Isolated from Bivalve Molluscs.</title>
        <authorList>
            <person name="Spataro N."/>
            <person name="Farfan M."/>
            <person name="Albarral V."/>
            <person name="Sanglas A."/>
            <person name="Loren J.G."/>
            <person name="Fuste M.C."/>
            <person name="Bosch E."/>
        </authorList>
    </citation>
    <scope>NUCLEOTIDE SEQUENCE [LARGE SCALE GENOMIC DNA]</scope>
    <source>
        <strain evidence="7 8">848</strain>
    </source>
</reference>
<evidence type="ECO:0000256" key="5">
    <source>
        <dbReference type="ARBA" id="ARBA00023136"/>
    </source>
</evidence>
<feature type="transmembrane region" description="Helical" evidence="6">
    <location>
        <begin position="137"/>
        <end position="159"/>
    </location>
</feature>
<evidence type="ECO:0000313" key="8">
    <source>
        <dbReference type="Proteomes" id="UP000013526"/>
    </source>
</evidence>
<dbReference type="Pfam" id="PF01810">
    <property type="entry name" value="LysE"/>
    <property type="match status" value="1"/>
</dbReference>
<dbReference type="PATRIC" id="fig|1268236.3.peg.3246"/>
<feature type="transmembrane region" description="Helical" evidence="6">
    <location>
        <begin position="35"/>
        <end position="54"/>
    </location>
</feature>
<accession>R1F2I8</accession>
<keyword evidence="4 6" id="KW-1133">Transmembrane helix</keyword>
<evidence type="ECO:0000256" key="6">
    <source>
        <dbReference type="SAM" id="Phobius"/>
    </source>
</evidence>
<feature type="transmembrane region" description="Helical" evidence="6">
    <location>
        <begin position="66"/>
        <end position="84"/>
    </location>
</feature>
<gene>
    <name evidence="7" type="ORF">G113_16580</name>
</gene>
<dbReference type="GO" id="GO:0015171">
    <property type="term" value="F:amino acid transmembrane transporter activity"/>
    <property type="evidence" value="ECO:0007669"/>
    <property type="project" value="TreeGrafter"/>
</dbReference>
<comment type="subcellular location">
    <subcellularLocation>
        <location evidence="1">Cell membrane</location>
        <topology evidence="1">Multi-pass membrane protein</topology>
    </subcellularLocation>
</comment>
<comment type="caution">
    <text evidence="7">The sequence shown here is derived from an EMBL/GenBank/DDBJ whole genome shotgun (WGS) entry which is preliminary data.</text>
</comment>
<evidence type="ECO:0000256" key="1">
    <source>
        <dbReference type="ARBA" id="ARBA00004651"/>
    </source>
</evidence>
<dbReference type="PANTHER" id="PTHR30086:SF20">
    <property type="entry name" value="ARGININE EXPORTER PROTEIN ARGO-RELATED"/>
    <property type="match status" value="1"/>
</dbReference>
<name>R1F2I8_9GAMM</name>
<organism evidence="7 8">
    <name type="scientific">Aeromonas molluscorum 848</name>
    <dbReference type="NCBI Taxonomy" id="1268236"/>
    <lineage>
        <taxon>Bacteria</taxon>
        <taxon>Pseudomonadati</taxon>
        <taxon>Pseudomonadota</taxon>
        <taxon>Gammaproteobacteria</taxon>
        <taxon>Aeromonadales</taxon>
        <taxon>Aeromonadaceae</taxon>
        <taxon>Aeromonas</taxon>
    </lineage>
</organism>
<sequence>MIEILAYAIGIMYTPGPVNLMGLNAGLGGRARASLGFFMGVGMAMCLLLLLFGWLGARLVRAETLIYVSLVGCLYIAYLAIKIARDKGEVSGQAASARPLGIRNGFVIQLLNPKAMIATLPIASIQFPAAQIHGWSLLPWSLLLGLLAAGAPGSYSLLGDLVGRRIQDPRWFRYFNLIMAALLLYSAGALAYQHVYLPLLG</sequence>
<dbReference type="GO" id="GO:0033228">
    <property type="term" value="P:cysteine export across plasma membrane"/>
    <property type="evidence" value="ECO:0007669"/>
    <property type="project" value="TreeGrafter"/>
</dbReference>
<dbReference type="OrthoDB" id="6292618at2"/>
<dbReference type="InterPro" id="IPR001123">
    <property type="entry name" value="LeuE-type"/>
</dbReference>
<evidence type="ECO:0008006" key="9">
    <source>
        <dbReference type="Google" id="ProtNLM"/>
    </source>
</evidence>
<feature type="transmembrane region" description="Helical" evidence="6">
    <location>
        <begin position="6"/>
        <end position="23"/>
    </location>
</feature>
<dbReference type="PANTHER" id="PTHR30086">
    <property type="entry name" value="ARGININE EXPORTER PROTEIN ARGO"/>
    <property type="match status" value="1"/>
</dbReference>
<dbReference type="GO" id="GO:0005886">
    <property type="term" value="C:plasma membrane"/>
    <property type="evidence" value="ECO:0007669"/>
    <property type="project" value="UniProtKB-SubCell"/>
</dbReference>
<protein>
    <recommendedName>
        <fullName evidence="9">Transporter</fullName>
    </recommendedName>
</protein>
<dbReference type="RefSeq" id="WP_005906925.1">
    <property type="nucleotide sequence ID" value="NZ_AQGQ01000143.1"/>
</dbReference>
<keyword evidence="8" id="KW-1185">Reference proteome</keyword>
<evidence type="ECO:0000256" key="4">
    <source>
        <dbReference type="ARBA" id="ARBA00022989"/>
    </source>
</evidence>
<keyword evidence="2" id="KW-1003">Cell membrane</keyword>
<dbReference type="Proteomes" id="UP000013526">
    <property type="component" value="Unassembled WGS sequence"/>
</dbReference>
<feature type="transmembrane region" description="Helical" evidence="6">
    <location>
        <begin position="171"/>
        <end position="192"/>
    </location>
</feature>
<keyword evidence="3 6" id="KW-0812">Transmembrane</keyword>
<evidence type="ECO:0000256" key="2">
    <source>
        <dbReference type="ARBA" id="ARBA00022475"/>
    </source>
</evidence>
<proteinExistence type="predicted"/>
<evidence type="ECO:0000313" key="7">
    <source>
        <dbReference type="EMBL" id="EOD54012.1"/>
    </source>
</evidence>
<evidence type="ECO:0000256" key="3">
    <source>
        <dbReference type="ARBA" id="ARBA00022692"/>
    </source>
</evidence>
<dbReference type="AlphaFoldDB" id="R1F2I8"/>
<feature type="transmembrane region" description="Helical" evidence="6">
    <location>
        <begin position="105"/>
        <end position="125"/>
    </location>
</feature>
<keyword evidence="5 6" id="KW-0472">Membrane</keyword>
<dbReference type="EMBL" id="AQGQ01000143">
    <property type="protein sequence ID" value="EOD54012.1"/>
    <property type="molecule type" value="Genomic_DNA"/>
</dbReference>